<dbReference type="AlphaFoldDB" id="A0A844W5K4"/>
<feature type="domain" description="Metallo-beta-lactamase" evidence="6">
    <location>
        <begin position="36"/>
        <end position="236"/>
    </location>
</feature>
<proteinExistence type="inferred from homology"/>
<reference evidence="7 8" key="1">
    <citation type="submission" date="2019-11" db="EMBL/GenBank/DDBJ databases">
        <title>Pseudooceanicola pacifica sp. nov., isolated from deep-sea sediment of the Pacific Ocean.</title>
        <authorList>
            <person name="Lyu L."/>
        </authorList>
    </citation>
    <scope>NUCLEOTIDE SEQUENCE [LARGE SCALE GENOMIC DNA]</scope>
    <source>
        <strain evidence="7 8">216_PA32_1</strain>
    </source>
</reference>
<comment type="similarity">
    <text evidence="2">Belongs to the metallo-beta-lactamase superfamily.</text>
</comment>
<dbReference type="PANTHER" id="PTHR42978:SF7">
    <property type="entry name" value="METALLO-HYDROLASE RV2300C-RELATED"/>
    <property type="match status" value="1"/>
</dbReference>
<dbReference type="InterPro" id="IPR001279">
    <property type="entry name" value="Metallo-B-lactamas"/>
</dbReference>
<dbReference type="GO" id="GO:0016787">
    <property type="term" value="F:hydrolase activity"/>
    <property type="evidence" value="ECO:0007669"/>
    <property type="project" value="UniProtKB-KW"/>
</dbReference>
<keyword evidence="8" id="KW-1185">Reference proteome</keyword>
<comment type="cofactor">
    <cofactor evidence="1">
        <name>Zn(2+)</name>
        <dbReference type="ChEBI" id="CHEBI:29105"/>
    </cofactor>
</comment>
<evidence type="ECO:0000256" key="3">
    <source>
        <dbReference type="ARBA" id="ARBA00022723"/>
    </source>
</evidence>
<evidence type="ECO:0000259" key="6">
    <source>
        <dbReference type="SMART" id="SM00849"/>
    </source>
</evidence>
<dbReference type="SUPFAM" id="SSF56281">
    <property type="entry name" value="Metallo-hydrolase/oxidoreductase"/>
    <property type="match status" value="1"/>
</dbReference>
<organism evidence="7 8">
    <name type="scientific">Pseudooceanicola pacificus</name>
    <dbReference type="NCBI Taxonomy" id="2676438"/>
    <lineage>
        <taxon>Bacteria</taxon>
        <taxon>Pseudomonadati</taxon>
        <taxon>Pseudomonadota</taxon>
        <taxon>Alphaproteobacteria</taxon>
        <taxon>Rhodobacterales</taxon>
        <taxon>Paracoccaceae</taxon>
        <taxon>Pseudooceanicola</taxon>
    </lineage>
</organism>
<dbReference type="GO" id="GO:0046872">
    <property type="term" value="F:metal ion binding"/>
    <property type="evidence" value="ECO:0007669"/>
    <property type="project" value="UniProtKB-KW"/>
</dbReference>
<dbReference type="Gene3D" id="3.60.15.10">
    <property type="entry name" value="Ribonuclease Z/Hydroxyacylglutathione hydrolase-like"/>
    <property type="match status" value="1"/>
</dbReference>
<dbReference type="Proteomes" id="UP000443843">
    <property type="component" value="Unassembled WGS sequence"/>
</dbReference>
<dbReference type="SMART" id="SM00849">
    <property type="entry name" value="Lactamase_B"/>
    <property type="match status" value="1"/>
</dbReference>
<gene>
    <name evidence="7" type="ORF">GLS40_09985</name>
</gene>
<evidence type="ECO:0000256" key="2">
    <source>
        <dbReference type="ARBA" id="ARBA00007749"/>
    </source>
</evidence>
<evidence type="ECO:0000256" key="4">
    <source>
        <dbReference type="ARBA" id="ARBA00022801"/>
    </source>
</evidence>
<keyword evidence="3" id="KW-0479">Metal-binding</keyword>
<dbReference type="EMBL" id="WNXQ01000004">
    <property type="protein sequence ID" value="MWB78355.1"/>
    <property type="molecule type" value="Genomic_DNA"/>
</dbReference>
<dbReference type="Pfam" id="PF00753">
    <property type="entry name" value="Lactamase_B"/>
    <property type="match status" value="1"/>
</dbReference>
<name>A0A844W5K4_9RHOB</name>
<dbReference type="CDD" id="cd07729">
    <property type="entry name" value="AHL_lactonase_MBL-fold"/>
    <property type="match status" value="1"/>
</dbReference>
<protein>
    <submittedName>
        <fullName evidence="7">MBL fold metallo-hydrolase</fullName>
    </submittedName>
</protein>
<accession>A0A844W5K4</accession>
<evidence type="ECO:0000313" key="8">
    <source>
        <dbReference type="Proteomes" id="UP000443843"/>
    </source>
</evidence>
<comment type="caution">
    <text evidence="7">The sequence shown here is derived from an EMBL/GenBank/DDBJ whole genome shotgun (WGS) entry which is preliminary data.</text>
</comment>
<keyword evidence="5" id="KW-0862">Zinc</keyword>
<dbReference type="RefSeq" id="WP_160382612.1">
    <property type="nucleotide sequence ID" value="NZ_WNXQ01000004.1"/>
</dbReference>
<dbReference type="InterPro" id="IPR051013">
    <property type="entry name" value="MBL_superfamily_lactonases"/>
</dbReference>
<keyword evidence="4 7" id="KW-0378">Hydrolase</keyword>
<evidence type="ECO:0000313" key="7">
    <source>
        <dbReference type="EMBL" id="MWB78355.1"/>
    </source>
</evidence>
<evidence type="ECO:0000256" key="1">
    <source>
        <dbReference type="ARBA" id="ARBA00001947"/>
    </source>
</evidence>
<sequence>MTPYEIYAIRYGHNAKATVAGNFLGGDPHDGPMPMDYFIWLIRNGSRSFVLDTGFDAEIARKRNRELVNDPGQALARLGVDPDSVGDVILSHMHFDHAGNHALFPRARYHLQDSEMAYCTGRCMCHDAMRHPFEEADVVEMVRKVYAGRVTFHDGVSELAPGLELHHVGGHSMGLQVVRVWTRRGWMVLASDASHYYANMEQGRAFPILHSLADTLEGYNRIYALATDRSGVIPGHDPRKMTLYPPAGPGAEGVAIRLDADPTD</sequence>
<evidence type="ECO:0000256" key="5">
    <source>
        <dbReference type="ARBA" id="ARBA00022833"/>
    </source>
</evidence>
<dbReference type="PANTHER" id="PTHR42978">
    <property type="entry name" value="QUORUM-QUENCHING LACTONASE YTNP-RELATED-RELATED"/>
    <property type="match status" value="1"/>
</dbReference>
<dbReference type="InterPro" id="IPR036866">
    <property type="entry name" value="RibonucZ/Hydroxyglut_hydro"/>
</dbReference>